<reference evidence="2" key="1">
    <citation type="submission" date="2007-12" db="EMBL/GenBank/DDBJ databases">
        <title>Annotation of Entamoeba dispar SAW760.</title>
        <authorList>
            <person name="Lorenzi H."/>
            <person name="Inman J."/>
            <person name="Schobel S."/>
            <person name="Amedeo P."/>
            <person name="Caler E."/>
        </authorList>
    </citation>
    <scope>NUCLEOTIDE SEQUENCE [LARGE SCALE GENOMIC DNA]</scope>
    <source>
        <strain evidence="2">ATCC PRA-260 / SAW760</strain>
    </source>
</reference>
<keyword evidence="2" id="KW-1185">Reference proteome</keyword>
<dbReference type="Proteomes" id="UP000008076">
    <property type="component" value="Unassembled WGS sequence"/>
</dbReference>
<organism evidence="2">
    <name type="scientific">Entamoeba dispar (strain ATCC PRA-260 / SAW760)</name>
    <dbReference type="NCBI Taxonomy" id="370354"/>
    <lineage>
        <taxon>Eukaryota</taxon>
        <taxon>Amoebozoa</taxon>
        <taxon>Evosea</taxon>
        <taxon>Archamoebae</taxon>
        <taxon>Mastigamoebida</taxon>
        <taxon>Entamoebidae</taxon>
        <taxon>Entamoeba</taxon>
    </lineage>
</organism>
<accession>B0E6I1</accession>
<dbReference type="OrthoDB" id="32244at2759"/>
<dbReference type="KEGG" id="edi:EDI_348860"/>
<dbReference type="RefSeq" id="XP_001733999.1">
    <property type="nucleotide sequence ID" value="XM_001733947.1"/>
</dbReference>
<name>B0E6I1_ENTDS</name>
<evidence type="ECO:0000313" key="1">
    <source>
        <dbReference type="EMBL" id="EDR29876.1"/>
    </source>
</evidence>
<proteinExistence type="predicted"/>
<protein>
    <submittedName>
        <fullName evidence="1">Uncharacterized protein</fullName>
    </submittedName>
</protein>
<gene>
    <name evidence="1" type="ORF">EDI_348860</name>
</gene>
<sequence>MTDGYGYSRNARFIEVRNLQVHQEMVLLSLLNQYFNITLRIPPKKASVYGQIAIVEMIWNKEMRIDFNNIIKQRCQERAQQDILIGVSEKTAERRKRSNSIRETLNVLTDMIRELGYFVETKESGGKRGTIKMEYITRIYLNHHLLYDEQTIRNLGYVLNNKLNHTHTIFGTIVVSQNNTKVNSILSLFN</sequence>
<dbReference type="VEuPathDB" id="AmoebaDB:EDI_348860"/>
<dbReference type="EMBL" id="DS547905">
    <property type="protein sequence ID" value="EDR29876.1"/>
    <property type="molecule type" value="Genomic_DNA"/>
</dbReference>
<dbReference type="GeneID" id="5878887"/>
<evidence type="ECO:0000313" key="2">
    <source>
        <dbReference type="Proteomes" id="UP000008076"/>
    </source>
</evidence>
<dbReference type="OMA" id="MIHENDK"/>
<dbReference type="AlphaFoldDB" id="B0E6I1"/>